<reference evidence="2" key="1">
    <citation type="submission" date="2021-03" db="EMBL/GenBank/DDBJ databases">
        <authorList>
            <person name="Tagirdzhanova G."/>
        </authorList>
    </citation>
    <scope>NUCLEOTIDE SEQUENCE</scope>
</reference>
<dbReference type="EMBL" id="CAJPDR010000205">
    <property type="protein sequence ID" value="CAF9925550.1"/>
    <property type="molecule type" value="Genomic_DNA"/>
</dbReference>
<accession>A0A8H3ISA3</accession>
<sequence>MSFQGSDAEKVVEDMGRFTAIMVCIVATLDSFAALSVVRRVLRSVLTELLKTTDTGEDLLSSQYASRLNAWRSTACLRGLFIEAQAVRQALIDQEVVMSGYIPLEESTHMSHFLVWLLSNDAPFFTTASSDVAGVATCLSKLGIDIISVEGKGFDSLETPCRVIYSKETLLRDQYQLGLNTNGGLMRQQSINVSIVHPEECVSIFPTEIAVHNRCRSAWKSGQQAARFVSLDLVRLEVGEKLPGARLGLGQFSDIYYTFIDRGTECGRVSSEVNDLAVAHAPVVNNELLSALEQTFEHESSELLTWLSSQTRGEDAEDYDILDPDMLDRVKINAFCAFQSFFMGYYYEIFFRVVDTSSLSLQAVEGSWGFRSSDFLFYVRTRVLSQRSSPEGGKRTNMPETTRSGQESPARYISRQLILQVLSRLFLNQPNDIPLISSTSEHSVHWCMGIVAKRTLVINSLLGKCHSIEEIGHFTLLDVDVGGIPRNSEGLIRPGLPDNFKVLDVIDSVQENVAESSPVEDVTLHIEADWEANPDTSLLCVRYKGRRITTISPAKADRAFWEAYVEPTRKQSSQQRTRLQHAVPAELSHLMASPPRLIMSQYVGVPVLFQAFNKVRLRYTAVALYDGCCNIQVASDCVEAALARGNRWREKVRIKVPMLVIAGLDL</sequence>
<proteinExistence type="predicted"/>
<organism evidence="2 3">
    <name type="scientific">Alectoria fallacina</name>
    <dbReference type="NCBI Taxonomy" id="1903189"/>
    <lineage>
        <taxon>Eukaryota</taxon>
        <taxon>Fungi</taxon>
        <taxon>Dikarya</taxon>
        <taxon>Ascomycota</taxon>
        <taxon>Pezizomycotina</taxon>
        <taxon>Lecanoromycetes</taxon>
        <taxon>OSLEUM clade</taxon>
        <taxon>Lecanoromycetidae</taxon>
        <taxon>Lecanorales</taxon>
        <taxon>Lecanorineae</taxon>
        <taxon>Parmeliaceae</taxon>
        <taxon>Alectoria</taxon>
    </lineage>
</organism>
<name>A0A8H3ISA3_9LECA</name>
<evidence type="ECO:0000313" key="3">
    <source>
        <dbReference type="Proteomes" id="UP000664203"/>
    </source>
</evidence>
<gene>
    <name evidence="2" type="ORF">ALECFALPRED_003160</name>
</gene>
<protein>
    <submittedName>
        <fullName evidence="2">Uncharacterized protein</fullName>
    </submittedName>
</protein>
<evidence type="ECO:0000313" key="2">
    <source>
        <dbReference type="EMBL" id="CAF9925550.1"/>
    </source>
</evidence>
<comment type="caution">
    <text evidence="2">The sequence shown here is derived from an EMBL/GenBank/DDBJ whole genome shotgun (WGS) entry which is preliminary data.</text>
</comment>
<feature type="compositionally biased region" description="Polar residues" evidence="1">
    <location>
        <begin position="398"/>
        <end position="407"/>
    </location>
</feature>
<dbReference type="Proteomes" id="UP000664203">
    <property type="component" value="Unassembled WGS sequence"/>
</dbReference>
<feature type="region of interest" description="Disordered" evidence="1">
    <location>
        <begin position="388"/>
        <end position="408"/>
    </location>
</feature>
<evidence type="ECO:0000256" key="1">
    <source>
        <dbReference type="SAM" id="MobiDB-lite"/>
    </source>
</evidence>
<keyword evidence="3" id="KW-1185">Reference proteome</keyword>
<dbReference type="AlphaFoldDB" id="A0A8H3ISA3"/>
<dbReference type="OrthoDB" id="5232280at2759"/>